<dbReference type="Proteomes" id="UP000198662">
    <property type="component" value="Unassembled WGS sequence"/>
</dbReference>
<dbReference type="InterPro" id="IPR002022">
    <property type="entry name" value="Pec_lyase"/>
</dbReference>
<dbReference type="SMART" id="SM00458">
    <property type="entry name" value="RICIN"/>
    <property type="match status" value="1"/>
</dbReference>
<dbReference type="CDD" id="cd00161">
    <property type="entry name" value="beta-trefoil_Ricin-like"/>
    <property type="match status" value="1"/>
</dbReference>
<dbReference type="InterPro" id="IPR035992">
    <property type="entry name" value="Ricin_B-like_lectins"/>
</dbReference>
<evidence type="ECO:0000259" key="5">
    <source>
        <dbReference type="SMART" id="SM00656"/>
    </source>
</evidence>
<dbReference type="InterPro" id="IPR012334">
    <property type="entry name" value="Pectin_lyas_fold"/>
</dbReference>
<dbReference type="SUPFAM" id="SSF51126">
    <property type="entry name" value="Pectin lyase-like"/>
    <property type="match status" value="1"/>
</dbReference>
<keyword evidence="2" id="KW-0624">Polysaccharide degradation</keyword>
<dbReference type="Gene3D" id="2.160.20.10">
    <property type="entry name" value="Single-stranded right-handed beta-helix, Pectin lyase-like"/>
    <property type="match status" value="1"/>
</dbReference>
<keyword evidence="2" id="KW-0119">Carbohydrate metabolism</keyword>
<reference evidence="7" key="1">
    <citation type="submission" date="2016-10" db="EMBL/GenBank/DDBJ databases">
        <authorList>
            <person name="Varghese N."/>
            <person name="Submissions S."/>
        </authorList>
    </citation>
    <scope>NUCLEOTIDE SEQUENCE [LARGE SCALE GENOMIC DNA]</scope>
    <source>
        <strain evidence="7">CGMCC 4.3147</strain>
    </source>
</reference>
<dbReference type="PANTHER" id="PTHR31683">
    <property type="entry name" value="PECTATE LYASE 18-RELATED"/>
    <property type="match status" value="1"/>
</dbReference>
<feature type="signal peptide" evidence="3">
    <location>
        <begin position="1"/>
        <end position="42"/>
    </location>
</feature>
<organism evidence="6 7">
    <name type="scientific">Glycomyces sambucus</name>
    <dbReference type="NCBI Taxonomy" id="380244"/>
    <lineage>
        <taxon>Bacteria</taxon>
        <taxon>Bacillati</taxon>
        <taxon>Actinomycetota</taxon>
        <taxon>Actinomycetes</taxon>
        <taxon>Glycomycetales</taxon>
        <taxon>Glycomycetaceae</taxon>
        <taxon>Glycomyces</taxon>
    </lineage>
</organism>
<comment type="subcellular location">
    <subcellularLocation>
        <location evidence="2">Secreted</location>
    </subcellularLocation>
</comment>
<dbReference type="PANTHER" id="PTHR31683:SF18">
    <property type="entry name" value="PECTATE LYASE 21-RELATED"/>
    <property type="match status" value="1"/>
</dbReference>
<dbReference type="SMART" id="SM00656">
    <property type="entry name" value="Amb_all"/>
    <property type="match status" value="1"/>
</dbReference>
<dbReference type="InterPro" id="IPR006311">
    <property type="entry name" value="TAT_signal"/>
</dbReference>
<dbReference type="PROSITE" id="PS51318">
    <property type="entry name" value="TAT"/>
    <property type="match status" value="1"/>
</dbReference>
<dbReference type="SMART" id="SM00710">
    <property type="entry name" value="PbH1"/>
    <property type="match status" value="5"/>
</dbReference>
<feature type="domain" description="Ricin B lectin" evidence="4">
    <location>
        <begin position="47"/>
        <end position="182"/>
    </location>
</feature>
<evidence type="ECO:0000256" key="3">
    <source>
        <dbReference type="SAM" id="SignalP"/>
    </source>
</evidence>
<dbReference type="GO" id="GO:0005576">
    <property type="term" value="C:extracellular region"/>
    <property type="evidence" value="ECO:0007669"/>
    <property type="project" value="UniProtKB-SubCell"/>
</dbReference>
<protein>
    <submittedName>
        <fullName evidence="6">Pectate lyase</fullName>
    </submittedName>
</protein>
<keyword evidence="2" id="KW-0964">Secreted</keyword>
<feature type="domain" description="Pectate lyase" evidence="5">
    <location>
        <begin position="207"/>
        <end position="411"/>
    </location>
</feature>
<dbReference type="Pfam" id="PF14200">
    <property type="entry name" value="RicinB_lectin_2"/>
    <property type="match status" value="2"/>
</dbReference>
<evidence type="ECO:0000313" key="6">
    <source>
        <dbReference type="EMBL" id="SDK68150.1"/>
    </source>
</evidence>
<dbReference type="Gene3D" id="2.80.10.50">
    <property type="match status" value="3"/>
</dbReference>
<dbReference type="SUPFAM" id="SSF50370">
    <property type="entry name" value="Ricin B-like lectins"/>
    <property type="match status" value="1"/>
</dbReference>
<dbReference type="Pfam" id="PF00544">
    <property type="entry name" value="Pectate_lyase_4"/>
    <property type="match status" value="1"/>
</dbReference>
<evidence type="ECO:0000259" key="4">
    <source>
        <dbReference type="SMART" id="SM00458"/>
    </source>
</evidence>
<proteinExistence type="inferred from homology"/>
<evidence type="ECO:0000256" key="2">
    <source>
        <dbReference type="RuleBase" id="RU361173"/>
    </source>
</evidence>
<name>A0A1G9DWF9_9ACTN</name>
<dbReference type="InterPro" id="IPR000772">
    <property type="entry name" value="Ricin_B_lectin"/>
</dbReference>
<dbReference type="InterPro" id="IPR011050">
    <property type="entry name" value="Pectin_lyase_fold/virulence"/>
</dbReference>
<dbReference type="OrthoDB" id="9804661at2"/>
<dbReference type="RefSeq" id="WP_091044129.1">
    <property type="nucleotide sequence ID" value="NZ_FNGF01000001.1"/>
</dbReference>
<dbReference type="STRING" id="380244.SAMN05216298_1143"/>
<dbReference type="PROSITE" id="PS50231">
    <property type="entry name" value="RICIN_B_LECTIN"/>
    <property type="match status" value="1"/>
</dbReference>
<dbReference type="InterPro" id="IPR045032">
    <property type="entry name" value="PEL"/>
</dbReference>
<dbReference type="GO" id="GO:0030570">
    <property type="term" value="F:pectate lyase activity"/>
    <property type="evidence" value="ECO:0007669"/>
    <property type="project" value="InterPro"/>
</dbReference>
<keyword evidence="1 2" id="KW-0456">Lyase</keyword>
<dbReference type="GO" id="GO:0000272">
    <property type="term" value="P:polysaccharide catabolic process"/>
    <property type="evidence" value="ECO:0007669"/>
    <property type="project" value="UniProtKB-KW"/>
</dbReference>
<keyword evidence="7" id="KW-1185">Reference proteome</keyword>
<sequence>MDTNPAGGTHTRRGFWKIVGLGAAVPVAASAGLLAAAAPAQAVTPGTWYHIKSRHSGLVLDVLNLSTAGGAEIIQYNQTGATNQQFRFVDSGGGYYRIQARHSNLVLDVWEWNAANGATIAQWTDLNADNQQWRVTESGGYATFVNRFSGKALDVWEWSTAAGSRISQYDYLNGYNQQFQLVQVGGSTPTTGLVGWATQNGGTTGGGSASATTVTSASALASAVSGSSARVVRVSGTINVSGMVNVGSNVTIVGNSGAQITGGGFHLSGSRNVVIQNLRFNNWSDDAINIQDGSTNIWVDHNTFGTGYDGSCDIKRESDFVTVSWNRFDGSDKNMLLGHSDDHTADIGNLRVSYHHNWFNGTNQRNPRVRFGEPVHVFNNYYYDIGDYGVATTMNAGVIFEGNYIENTDSPTEIGQGDSAGGRIVSRNNHLVNSGSPVSSGSVAGVPYSFTLDTPSNVKSIVTGGAGAR</sequence>
<gene>
    <name evidence="6" type="ORF">SAMN05216298_1143</name>
</gene>
<keyword evidence="3" id="KW-0732">Signal</keyword>
<comment type="similarity">
    <text evidence="2">Belongs to the polysaccharide lyase 1 family.</text>
</comment>
<evidence type="ECO:0000313" key="7">
    <source>
        <dbReference type="Proteomes" id="UP000198662"/>
    </source>
</evidence>
<accession>A0A1G9DWF9</accession>
<dbReference type="AlphaFoldDB" id="A0A1G9DWF9"/>
<evidence type="ECO:0000256" key="1">
    <source>
        <dbReference type="ARBA" id="ARBA00023239"/>
    </source>
</evidence>
<feature type="chain" id="PRO_5011684204" evidence="3">
    <location>
        <begin position="43"/>
        <end position="469"/>
    </location>
</feature>
<dbReference type="InterPro" id="IPR006626">
    <property type="entry name" value="PbH1"/>
</dbReference>
<dbReference type="EMBL" id="FNGF01000001">
    <property type="protein sequence ID" value="SDK68150.1"/>
    <property type="molecule type" value="Genomic_DNA"/>
</dbReference>